<protein>
    <submittedName>
        <fullName evidence="1">Uncharacterized protein</fullName>
    </submittedName>
</protein>
<organism evidence="1">
    <name type="scientific">marine sediment metagenome</name>
    <dbReference type="NCBI Taxonomy" id="412755"/>
    <lineage>
        <taxon>unclassified sequences</taxon>
        <taxon>metagenomes</taxon>
        <taxon>ecological metagenomes</taxon>
    </lineage>
</organism>
<reference evidence="1" key="1">
    <citation type="journal article" date="2014" name="Front. Microbiol.">
        <title>High frequency of phylogenetically diverse reductive dehalogenase-homologous genes in deep subseafloor sedimentary metagenomes.</title>
        <authorList>
            <person name="Kawai M."/>
            <person name="Futagami T."/>
            <person name="Toyoda A."/>
            <person name="Takaki Y."/>
            <person name="Nishi S."/>
            <person name="Hori S."/>
            <person name="Arai W."/>
            <person name="Tsubouchi T."/>
            <person name="Morono Y."/>
            <person name="Uchiyama I."/>
            <person name="Ito T."/>
            <person name="Fujiyama A."/>
            <person name="Inagaki F."/>
            <person name="Takami H."/>
        </authorList>
    </citation>
    <scope>NUCLEOTIDE SEQUENCE</scope>
    <source>
        <strain evidence="1">Expedition CK06-06</strain>
    </source>
</reference>
<name>X1L8R3_9ZZZZ</name>
<dbReference type="EMBL" id="BARV01000925">
    <property type="protein sequence ID" value="GAH90513.1"/>
    <property type="molecule type" value="Genomic_DNA"/>
</dbReference>
<gene>
    <name evidence="1" type="ORF">S06H3_02971</name>
</gene>
<evidence type="ECO:0000313" key="1">
    <source>
        <dbReference type="EMBL" id="GAH90513.1"/>
    </source>
</evidence>
<proteinExistence type="predicted"/>
<accession>X1L8R3</accession>
<sequence>MSNGQRSIDRCSVTLYHLKCSGCNEEVTFEGGTGYVGGTEINHYPPTLCKKCGCKLKGVLNEVS</sequence>
<comment type="caution">
    <text evidence="1">The sequence shown here is derived from an EMBL/GenBank/DDBJ whole genome shotgun (WGS) entry which is preliminary data.</text>
</comment>
<dbReference type="AlphaFoldDB" id="X1L8R3"/>